<dbReference type="OrthoDB" id="17255at2759"/>
<evidence type="ECO:0000313" key="2">
    <source>
        <dbReference type="EMBL" id="CEJ61825.1"/>
    </source>
</evidence>
<dbReference type="GO" id="GO:0030151">
    <property type="term" value="F:molybdenum ion binding"/>
    <property type="evidence" value="ECO:0007669"/>
    <property type="project" value="InterPro"/>
</dbReference>
<dbReference type="InterPro" id="IPR005302">
    <property type="entry name" value="MoCF_Sase_C"/>
</dbReference>
<evidence type="ECO:0000313" key="3">
    <source>
        <dbReference type="Proteomes" id="UP000042958"/>
    </source>
</evidence>
<evidence type="ECO:0000259" key="1">
    <source>
        <dbReference type="PROSITE" id="PS51340"/>
    </source>
</evidence>
<dbReference type="PANTHER" id="PTHR14237:SF19">
    <property type="entry name" value="MITOCHONDRIAL AMIDOXIME REDUCING COMPONENT 1"/>
    <property type="match status" value="1"/>
</dbReference>
<organism evidence="2 3">
    <name type="scientific">Penicillium brasilianum</name>
    <dbReference type="NCBI Taxonomy" id="104259"/>
    <lineage>
        <taxon>Eukaryota</taxon>
        <taxon>Fungi</taxon>
        <taxon>Dikarya</taxon>
        <taxon>Ascomycota</taxon>
        <taxon>Pezizomycotina</taxon>
        <taxon>Eurotiomycetes</taxon>
        <taxon>Eurotiomycetidae</taxon>
        <taxon>Eurotiales</taxon>
        <taxon>Aspergillaceae</taxon>
        <taxon>Penicillium</taxon>
    </lineage>
</organism>
<reference evidence="3" key="1">
    <citation type="journal article" date="2015" name="Genome Announc.">
        <title>Draft genome sequence of the fungus Penicillium brasilianum MG11.</title>
        <authorList>
            <person name="Horn F."/>
            <person name="Linde J."/>
            <person name="Mattern D.J."/>
            <person name="Walther G."/>
            <person name="Guthke R."/>
            <person name="Brakhage A.A."/>
            <person name="Valiante V."/>
        </authorList>
    </citation>
    <scope>NUCLEOTIDE SEQUENCE [LARGE SCALE GENOMIC DNA]</scope>
    <source>
        <strain evidence="3">MG11</strain>
    </source>
</reference>
<dbReference type="PANTHER" id="PTHR14237">
    <property type="entry name" value="MOLYBDOPTERIN COFACTOR SULFURASE MOSC"/>
    <property type="match status" value="1"/>
</dbReference>
<dbReference type="InterPro" id="IPR011037">
    <property type="entry name" value="Pyrv_Knase-like_insert_dom_sf"/>
</dbReference>
<sequence>MLDTHPTPSLVALALVLGLLLILPFLLIPQLKGWTKQSSLLPRLNQLWRWRRQSSEIVSLRMYPIKSCRGFEVQSAILKEHGLDLDRRWMLVDASTHEFLTIRQIPDMTRIGTGLSADGSELIVTIPSKSTTTDRPAMHTVRIPSHPSPEWLEANTVVAPVKIWDNNTDGYIYGDAVNAPFSEFMGRPVALVYKGPTQRVLKGNGAPELLGRVQTTGFPDVFPILIASEASLAELNTRLRRVDVDPIAVERFRPNIIVRGEKPWVEDSWKTVRICSSTSKSASDDGISQQQVDHVPIDLDIVARCARCQVPNVNPDTAVKHKKQPWDMLVSYRRVDEGIKYKPCFGMLAAPRSEGTVEVGMKLEVLEETNQHRYITGF</sequence>
<dbReference type="EMBL" id="CDHK01000012">
    <property type="protein sequence ID" value="CEJ61825.1"/>
    <property type="molecule type" value="Genomic_DNA"/>
</dbReference>
<dbReference type="STRING" id="104259.A0A0F7U2C4"/>
<dbReference type="GO" id="GO:0003824">
    <property type="term" value="F:catalytic activity"/>
    <property type="evidence" value="ECO:0007669"/>
    <property type="project" value="InterPro"/>
</dbReference>
<name>A0A0F7U2C4_PENBI</name>
<dbReference type="Pfam" id="PF03473">
    <property type="entry name" value="MOSC"/>
    <property type="match status" value="1"/>
</dbReference>
<proteinExistence type="predicted"/>
<dbReference type="Proteomes" id="UP000042958">
    <property type="component" value="Unassembled WGS sequence"/>
</dbReference>
<dbReference type="PROSITE" id="PS51340">
    <property type="entry name" value="MOSC"/>
    <property type="match status" value="1"/>
</dbReference>
<dbReference type="Pfam" id="PF03476">
    <property type="entry name" value="MOSC_N"/>
    <property type="match status" value="1"/>
</dbReference>
<dbReference type="InterPro" id="IPR005303">
    <property type="entry name" value="MOCOS_middle"/>
</dbReference>
<keyword evidence="3" id="KW-1185">Reference proteome</keyword>
<dbReference type="GO" id="GO:0030170">
    <property type="term" value="F:pyridoxal phosphate binding"/>
    <property type="evidence" value="ECO:0007669"/>
    <property type="project" value="InterPro"/>
</dbReference>
<accession>A0A0F7U2C4</accession>
<gene>
    <name evidence="2" type="ORF">PMG11_10342</name>
</gene>
<dbReference type="SUPFAM" id="SSF141673">
    <property type="entry name" value="MOSC N-terminal domain-like"/>
    <property type="match status" value="1"/>
</dbReference>
<protein>
    <recommendedName>
        <fullName evidence="1">MOSC domain-containing protein</fullName>
    </recommendedName>
</protein>
<feature type="domain" description="MOSC" evidence="1">
    <location>
        <begin position="198"/>
        <end position="366"/>
    </location>
</feature>
<dbReference type="SUPFAM" id="SSF50800">
    <property type="entry name" value="PK beta-barrel domain-like"/>
    <property type="match status" value="1"/>
</dbReference>
<dbReference type="AlphaFoldDB" id="A0A0F7U2C4"/>